<name>A0A6G1SJP1_9ACAR</name>
<reference evidence="9" key="1">
    <citation type="submission" date="2018-10" db="EMBL/GenBank/DDBJ databases">
        <title>Transcriptome assembly of Aceria tosichella (Wheat curl mite) Type 2.</title>
        <authorList>
            <person name="Scully E.D."/>
            <person name="Geib S.M."/>
            <person name="Palmer N.A."/>
            <person name="Gupta A.K."/>
            <person name="Sarath G."/>
            <person name="Tatineni S."/>
        </authorList>
    </citation>
    <scope>NUCLEOTIDE SEQUENCE</scope>
    <source>
        <strain evidence="9">LincolnNE</strain>
    </source>
</reference>
<keyword evidence="5 6" id="KW-0378">Hydrolase</keyword>
<protein>
    <recommendedName>
        <fullName evidence="3 6">Glucosylceramidase</fullName>
        <ecNumber evidence="3 6">3.2.1.45</ecNumber>
    </recommendedName>
</protein>
<accession>A0A6G1SJP1</accession>
<evidence type="ECO:0000259" key="8">
    <source>
        <dbReference type="Pfam" id="PF02055"/>
    </source>
</evidence>
<evidence type="ECO:0000256" key="4">
    <source>
        <dbReference type="ARBA" id="ARBA00022729"/>
    </source>
</evidence>
<keyword evidence="6" id="KW-0443">Lipid metabolism</keyword>
<evidence type="ECO:0000256" key="2">
    <source>
        <dbReference type="ARBA" id="ARBA00005382"/>
    </source>
</evidence>
<feature type="domain" description="Glycosyl hydrolase family 30 TIM-barrel" evidence="8">
    <location>
        <begin position="128"/>
        <end position="482"/>
    </location>
</feature>
<dbReference type="EMBL" id="GGYP01005963">
    <property type="protein sequence ID" value="MDE50734.1"/>
    <property type="molecule type" value="Transcribed_RNA"/>
</dbReference>
<dbReference type="InterPro" id="IPR001139">
    <property type="entry name" value="Glyco_hydro_30"/>
</dbReference>
<dbReference type="Gene3D" id="3.20.20.80">
    <property type="entry name" value="Glycosidases"/>
    <property type="match status" value="1"/>
</dbReference>
<dbReference type="InterPro" id="IPR033453">
    <property type="entry name" value="Glyco_hydro_30_TIM-barrel"/>
</dbReference>
<dbReference type="GO" id="GO:0004348">
    <property type="term" value="F:glucosylceramidase activity"/>
    <property type="evidence" value="ECO:0007669"/>
    <property type="project" value="UniProtKB-EC"/>
</dbReference>
<dbReference type="GO" id="GO:0016020">
    <property type="term" value="C:membrane"/>
    <property type="evidence" value="ECO:0007669"/>
    <property type="project" value="GOC"/>
</dbReference>
<evidence type="ECO:0000256" key="3">
    <source>
        <dbReference type="ARBA" id="ARBA00012658"/>
    </source>
</evidence>
<dbReference type="InterPro" id="IPR017853">
    <property type="entry name" value="GH"/>
</dbReference>
<keyword evidence="6" id="KW-0746">Sphingolipid metabolism</keyword>
<dbReference type="EC" id="3.2.1.45" evidence="3 6"/>
<dbReference type="PANTHER" id="PTHR11069:SF23">
    <property type="entry name" value="LYSOSOMAL ACID GLUCOSYLCERAMIDASE"/>
    <property type="match status" value="1"/>
</dbReference>
<keyword evidence="4 7" id="KW-0732">Signal</keyword>
<sequence length="557" mass="62578">MPRLSPVQGVAVILTILTAVMCQQFVTTHAASAATATELPNDCIMINKDPSKIVCVCNEQKCDDLTFDWPTVSGQTYLVETTKHGQRFATTRLADAVIHDSNNSLTPESSSGKSVISVNLDDQQQEVLGWGGAFTDAATINIQSLSRELSERLIESYFGLNGLQYNMGRVPIGGSDFSTRAYSYDDSSEPDLNLTKWSLADEDLTYKIPTIKRAIEVAGSTMGTQLKLFASPWSPPIWMKANRSFKRGHLIDKDEIYQSYANYLVKFYEHYRNHGVEFWGATVQNEPMSAYYPFYFFNSLQMSTPEMIKFIGHFLGPALESFGYTKQNFKLMIGDDSLGFINYQVPHAMENELVQKYISGMAFHWYVSGLLVPYDTLTTIVNKIEDKIEFVMMSEACEGAFMSFKHVDLGNWQRGEAYASDIIEDFRRKTGAWIDWNLALDLKGGPNWAGNYVDSPIIVDKSKNEFYKQPMYYVLGHFSRFMRPGSTVVGSSISHVSGLSVIAAHVKSTGHLVVNLLNKSNNERRVPLEVYQANKKLLSVDRVELKGNSMSTIIIKL</sequence>
<dbReference type="GO" id="GO:0006680">
    <property type="term" value="P:glucosylceramide catabolic process"/>
    <property type="evidence" value="ECO:0007669"/>
    <property type="project" value="TreeGrafter"/>
</dbReference>
<proteinExistence type="inferred from homology"/>
<dbReference type="PANTHER" id="PTHR11069">
    <property type="entry name" value="GLUCOSYLCERAMIDASE"/>
    <property type="match status" value="1"/>
</dbReference>
<feature type="chain" id="PRO_5026193466" description="Glucosylceramidase" evidence="7">
    <location>
        <begin position="23"/>
        <end position="557"/>
    </location>
</feature>
<evidence type="ECO:0000256" key="7">
    <source>
        <dbReference type="SAM" id="SignalP"/>
    </source>
</evidence>
<comment type="catalytic activity">
    <reaction evidence="1">
        <text>a beta-D-glucosyl-(1&lt;-&gt;1')-N-acylsphing-4-enine + H2O = an N-acylsphing-4-enine + D-glucose</text>
        <dbReference type="Rhea" id="RHEA:13269"/>
        <dbReference type="ChEBI" id="CHEBI:4167"/>
        <dbReference type="ChEBI" id="CHEBI:15377"/>
        <dbReference type="ChEBI" id="CHEBI:22801"/>
        <dbReference type="ChEBI" id="CHEBI:52639"/>
        <dbReference type="EC" id="3.2.1.45"/>
    </reaction>
    <physiologicalReaction direction="left-to-right" evidence="1">
        <dbReference type="Rhea" id="RHEA:13270"/>
    </physiologicalReaction>
</comment>
<dbReference type="Pfam" id="PF02055">
    <property type="entry name" value="Glyco_hydro_30"/>
    <property type="match status" value="1"/>
</dbReference>
<evidence type="ECO:0000313" key="9">
    <source>
        <dbReference type="EMBL" id="MDE50734.1"/>
    </source>
</evidence>
<evidence type="ECO:0000256" key="5">
    <source>
        <dbReference type="ARBA" id="ARBA00022801"/>
    </source>
</evidence>
<evidence type="ECO:0000256" key="1">
    <source>
        <dbReference type="ARBA" id="ARBA00001013"/>
    </source>
</evidence>
<feature type="signal peptide" evidence="7">
    <location>
        <begin position="1"/>
        <end position="22"/>
    </location>
</feature>
<comment type="similarity">
    <text evidence="2 6">Belongs to the glycosyl hydrolase 30 family.</text>
</comment>
<evidence type="ECO:0000256" key="6">
    <source>
        <dbReference type="RuleBase" id="RU361188"/>
    </source>
</evidence>
<keyword evidence="6" id="KW-0326">Glycosidase</keyword>
<dbReference type="AlphaFoldDB" id="A0A6G1SJP1"/>
<dbReference type="SUPFAM" id="SSF51445">
    <property type="entry name" value="(Trans)glycosidases"/>
    <property type="match status" value="1"/>
</dbReference>
<gene>
    <name evidence="9" type="primary">GBA_3</name>
    <name evidence="9" type="ORF">g.15068</name>
</gene>
<organism evidence="9">
    <name type="scientific">Aceria tosichella</name>
    <name type="common">wheat curl mite</name>
    <dbReference type="NCBI Taxonomy" id="561515"/>
    <lineage>
        <taxon>Eukaryota</taxon>
        <taxon>Metazoa</taxon>
        <taxon>Ecdysozoa</taxon>
        <taxon>Arthropoda</taxon>
        <taxon>Chelicerata</taxon>
        <taxon>Arachnida</taxon>
        <taxon>Acari</taxon>
        <taxon>Acariformes</taxon>
        <taxon>Trombidiformes</taxon>
        <taxon>Prostigmata</taxon>
        <taxon>Eupodina</taxon>
        <taxon>Eriophyoidea</taxon>
        <taxon>Eriophyidae</taxon>
        <taxon>Eriophyinae</taxon>
        <taxon>Aceriini</taxon>
        <taxon>Aceria</taxon>
    </lineage>
</organism>